<evidence type="ECO:0000256" key="1">
    <source>
        <dbReference type="ARBA" id="ARBA00004448"/>
    </source>
</evidence>
<proteinExistence type="inferred from homology"/>
<keyword evidence="11" id="KW-0496">Mitochondrion</keyword>
<evidence type="ECO:0000256" key="13">
    <source>
        <dbReference type="ARBA" id="ARBA00023303"/>
    </source>
</evidence>
<dbReference type="GO" id="GO:0036444">
    <property type="term" value="P:calcium import into the mitochondrion"/>
    <property type="evidence" value="ECO:0007669"/>
    <property type="project" value="TreeGrafter"/>
</dbReference>
<protein>
    <recommendedName>
        <fullName evidence="17">Calcium uniporter protein C-terminal domain-containing protein</fullName>
    </recommendedName>
</protein>
<keyword evidence="6 16" id="KW-0812">Transmembrane</keyword>
<keyword evidence="13" id="KW-0407">Ion channel</keyword>
<evidence type="ECO:0000256" key="4">
    <source>
        <dbReference type="ARBA" id="ARBA00022568"/>
    </source>
</evidence>
<evidence type="ECO:0000256" key="6">
    <source>
        <dbReference type="ARBA" id="ARBA00022692"/>
    </source>
</evidence>
<evidence type="ECO:0000256" key="9">
    <source>
        <dbReference type="ARBA" id="ARBA00022989"/>
    </source>
</evidence>
<feature type="transmembrane region" description="Helical" evidence="16">
    <location>
        <begin position="224"/>
        <end position="244"/>
    </location>
</feature>
<feature type="region of interest" description="Disordered" evidence="15">
    <location>
        <begin position="71"/>
        <end position="91"/>
    </location>
</feature>
<evidence type="ECO:0000256" key="3">
    <source>
        <dbReference type="ARBA" id="ARBA00022448"/>
    </source>
</evidence>
<dbReference type="AlphaFoldDB" id="A0A6U0EDP5"/>
<dbReference type="GO" id="GO:0005262">
    <property type="term" value="F:calcium channel activity"/>
    <property type="evidence" value="ECO:0007669"/>
    <property type="project" value="UniProtKB-KW"/>
</dbReference>
<feature type="domain" description="Calcium uniporter protein C-terminal" evidence="17">
    <location>
        <begin position="148"/>
        <end position="308"/>
    </location>
</feature>
<dbReference type="GO" id="GO:0051560">
    <property type="term" value="P:mitochondrial calcium ion homeostasis"/>
    <property type="evidence" value="ECO:0007669"/>
    <property type="project" value="InterPro"/>
</dbReference>
<comment type="subcellular location">
    <subcellularLocation>
        <location evidence="1">Mitochondrion inner membrane</location>
        <topology evidence="1">Multi-pass membrane protein</topology>
    </subcellularLocation>
</comment>
<evidence type="ECO:0000259" key="17">
    <source>
        <dbReference type="Pfam" id="PF04678"/>
    </source>
</evidence>
<reference evidence="18" key="1">
    <citation type="submission" date="2021-01" db="EMBL/GenBank/DDBJ databases">
        <authorList>
            <person name="Corre E."/>
            <person name="Pelletier E."/>
            <person name="Niang G."/>
            <person name="Scheremetjew M."/>
            <person name="Finn R."/>
            <person name="Kale V."/>
            <person name="Holt S."/>
            <person name="Cochrane G."/>
            <person name="Meng A."/>
            <person name="Brown T."/>
            <person name="Cohen L."/>
        </authorList>
    </citation>
    <scope>NUCLEOTIDE SEQUENCE</scope>
    <source>
        <strain evidence="18">Clade-D-RCC2572</strain>
    </source>
</reference>
<sequence length="319" mass="35407">MTVQRRAFSTLKDAFALVQGVNIINAARVVPTPTSALASASARGRVRVSEACFARAGSRPFHGATAVSFNRHNHNARSGGGTSGGAKPTPGAGVDKNILDNLLNSHEIVALAEELEEVGKTKDTMTVSELHDFVRTCKVSTTTPQDVASTVKLLEDSGRVLILEDLVYLHPREVTSAVLRVLPGVPSKVFGVSDQELLKLQSEYDEMHVNYEQAQRRAATRSSLVVYGGLMVLCAQLATFIRLTYYEFSWDVMEPISYFVGLSNAIMVYLFYIWNRRDFSFETWQRGMEGKYAEKTFRARGFDINRYVGLARRLRKAGK</sequence>
<evidence type="ECO:0000256" key="14">
    <source>
        <dbReference type="ARBA" id="ARBA00036634"/>
    </source>
</evidence>
<dbReference type="GO" id="GO:1990246">
    <property type="term" value="C:uniplex complex"/>
    <property type="evidence" value="ECO:0007669"/>
    <property type="project" value="TreeGrafter"/>
</dbReference>
<organism evidence="18">
    <name type="scientific">Ostreococcus mediterraneus</name>
    <dbReference type="NCBI Taxonomy" id="1486918"/>
    <lineage>
        <taxon>Eukaryota</taxon>
        <taxon>Viridiplantae</taxon>
        <taxon>Chlorophyta</taxon>
        <taxon>Mamiellophyceae</taxon>
        <taxon>Mamiellales</taxon>
        <taxon>Bathycoccaceae</taxon>
        <taxon>Ostreococcus</taxon>
    </lineage>
</organism>
<dbReference type="InterPro" id="IPR039055">
    <property type="entry name" value="MCU_fam"/>
</dbReference>
<evidence type="ECO:0000256" key="5">
    <source>
        <dbReference type="ARBA" id="ARBA00022673"/>
    </source>
</evidence>
<evidence type="ECO:0000256" key="11">
    <source>
        <dbReference type="ARBA" id="ARBA00023128"/>
    </source>
</evidence>
<evidence type="ECO:0000256" key="12">
    <source>
        <dbReference type="ARBA" id="ARBA00023136"/>
    </source>
</evidence>
<evidence type="ECO:0000313" key="18">
    <source>
        <dbReference type="EMBL" id="CAD8577945.1"/>
    </source>
</evidence>
<dbReference type="GO" id="GO:0015292">
    <property type="term" value="F:uniporter activity"/>
    <property type="evidence" value="ECO:0007669"/>
    <property type="project" value="TreeGrafter"/>
</dbReference>
<comment type="similarity">
    <text evidence="2">Belongs to the MCU (TC 1.A.77) family.</text>
</comment>
<dbReference type="Pfam" id="PF04678">
    <property type="entry name" value="MCU"/>
    <property type="match status" value="1"/>
</dbReference>
<keyword evidence="4" id="KW-0109">Calcium transport</keyword>
<keyword evidence="12 16" id="KW-0472">Membrane</keyword>
<feature type="transmembrane region" description="Helical" evidence="16">
    <location>
        <begin position="256"/>
        <end position="274"/>
    </location>
</feature>
<dbReference type="PANTHER" id="PTHR13462">
    <property type="entry name" value="CALCIUM UNIPORTER PROTEIN, MITOCHONDRIAL"/>
    <property type="match status" value="1"/>
</dbReference>
<evidence type="ECO:0000256" key="7">
    <source>
        <dbReference type="ARBA" id="ARBA00022792"/>
    </source>
</evidence>
<dbReference type="EMBL" id="HBEW01001754">
    <property type="protein sequence ID" value="CAD8577945.1"/>
    <property type="molecule type" value="Transcribed_RNA"/>
</dbReference>
<gene>
    <name evidence="18" type="ORF">OMED0929_LOCUS1475</name>
</gene>
<name>A0A6U0EDP5_9CHLO</name>
<accession>A0A6U0EDP5</accession>
<keyword evidence="5" id="KW-0107">Calcium channel</keyword>
<keyword evidence="3" id="KW-0813">Transport</keyword>
<dbReference type="InterPro" id="IPR006769">
    <property type="entry name" value="MCU_C"/>
</dbReference>
<keyword evidence="7" id="KW-0999">Mitochondrion inner membrane</keyword>
<keyword evidence="9 16" id="KW-1133">Transmembrane helix</keyword>
<evidence type="ECO:0000256" key="8">
    <source>
        <dbReference type="ARBA" id="ARBA00022837"/>
    </source>
</evidence>
<evidence type="ECO:0000256" key="2">
    <source>
        <dbReference type="ARBA" id="ARBA00005653"/>
    </source>
</evidence>
<evidence type="ECO:0000256" key="16">
    <source>
        <dbReference type="SAM" id="Phobius"/>
    </source>
</evidence>
<keyword evidence="10" id="KW-0406">Ion transport</keyword>
<evidence type="ECO:0000256" key="10">
    <source>
        <dbReference type="ARBA" id="ARBA00023065"/>
    </source>
</evidence>
<evidence type="ECO:0000256" key="15">
    <source>
        <dbReference type="SAM" id="MobiDB-lite"/>
    </source>
</evidence>
<keyword evidence="8" id="KW-0106">Calcium</keyword>
<dbReference type="PANTHER" id="PTHR13462:SF10">
    <property type="entry name" value="CALCIUM UNIPORTER PROTEIN, MITOCHONDRIAL"/>
    <property type="match status" value="1"/>
</dbReference>
<comment type="catalytic activity">
    <reaction evidence="14">
        <text>Ca(2+)(in) = Ca(2+)(out)</text>
        <dbReference type="Rhea" id="RHEA:29671"/>
        <dbReference type="ChEBI" id="CHEBI:29108"/>
    </reaction>
</comment>